<feature type="domain" description="Transglutaminase-like" evidence="1">
    <location>
        <begin position="284"/>
        <end position="355"/>
    </location>
</feature>
<organism evidence="2 3">
    <name type="scientific">Lachnoanaerobaculum umeaense</name>
    <dbReference type="NCBI Taxonomy" id="617123"/>
    <lineage>
        <taxon>Bacteria</taxon>
        <taxon>Bacillati</taxon>
        <taxon>Bacillota</taxon>
        <taxon>Clostridia</taxon>
        <taxon>Lachnospirales</taxon>
        <taxon>Lachnospiraceae</taxon>
        <taxon>Lachnoanaerobaculum</taxon>
    </lineage>
</organism>
<accession>A0A385Q006</accession>
<dbReference type="OrthoDB" id="1816569at2"/>
<dbReference type="Gene3D" id="3.10.620.30">
    <property type="match status" value="1"/>
</dbReference>
<dbReference type="InterPro" id="IPR038765">
    <property type="entry name" value="Papain-like_cys_pep_sf"/>
</dbReference>
<gene>
    <name evidence="2" type="ORF">D4A81_07215</name>
</gene>
<dbReference type="SUPFAM" id="SSF54001">
    <property type="entry name" value="Cysteine proteinases"/>
    <property type="match status" value="1"/>
</dbReference>
<dbReference type="InterPro" id="IPR002931">
    <property type="entry name" value="Transglutaminase-like"/>
</dbReference>
<name>A0A385Q006_9FIRM</name>
<proteinExistence type="predicted"/>
<dbReference type="GO" id="GO:0005737">
    <property type="term" value="C:cytoplasm"/>
    <property type="evidence" value="ECO:0007669"/>
    <property type="project" value="TreeGrafter"/>
</dbReference>
<reference evidence="2 3" key="1">
    <citation type="submission" date="2018-09" db="EMBL/GenBank/DDBJ databases">
        <title>Genome sequencing of Lachnoanaerobaculum umeaense DSM 23576.</title>
        <authorList>
            <person name="Kook J.-K."/>
            <person name="Park S.-N."/>
            <person name="Lim Y.K."/>
        </authorList>
    </citation>
    <scope>NUCLEOTIDE SEQUENCE [LARGE SCALE GENOMIC DNA]</scope>
    <source>
        <strain evidence="3">DSM 23576 \ CCUG 58757</strain>
    </source>
</reference>
<dbReference type="KEGG" id="lua:D4A81_07215"/>
<dbReference type="SMART" id="SM00460">
    <property type="entry name" value="TGc"/>
    <property type="match status" value="1"/>
</dbReference>
<dbReference type="PANTHER" id="PTHR46333:SF2">
    <property type="entry name" value="CYTOKINESIS PROTEIN 3"/>
    <property type="match status" value="1"/>
</dbReference>
<sequence length="402" mass="45650">MTRYFALSKRRRVYIMSVRKEKNSMRLLKRVAALSFAFLLSAGGLFTSLANTGPGVEQIRLETNTTVINEESKSTDAKQAAYDTNIDYRVEMNSSERYPKSICIKGKMLIVEKIPVIPIYNYIWLILKDSNGKEVYSSTSSNTNGNISFYLDKISEGKYSVNLYSSSDKYGTYKSLVYGNDIEILFKDGKLSLVPYPYFDHNMAVVNNKRTDEKALAYYRQPSYNIQSDNQEIIDLANSITSGITNDYDKAVAIHDWVCNNIYYDWDRYSSKNYTGMDTSALGTLHSKRSVCDGYANLTAALLRAAGVPVKKNSGFALGVSNDYWPENYDPNKDTNHAWNEFWANGRWVILDTTWDSDNAWRNGGIEKNTGLRGYHYFDINVGLLSADHVIKDYNEADVPQP</sequence>
<protein>
    <submittedName>
        <fullName evidence="2">Transglutaminase domain-containing protein</fullName>
    </submittedName>
</protein>
<keyword evidence="3" id="KW-1185">Reference proteome</keyword>
<dbReference type="Proteomes" id="UP000265562">
    <property type="component" value="Chromosome"/>
</dbReference>
<dbReference type="Pfam" id="PF01841">
    <property type="entry name" value="Transglut_core"/>
    <property type="match status" value="1"/>
</dbReference>
<evidence type="ECO:0000313" key="3">
    <source>
        <dbReference type="Proteomes" id="UP000265562"/>
    </source>
</evidence>
<dbReference type="AlphaFoldDB" id="A0A385Q006"/>
<dbReference type="EMBL" id="CP032364">
    <property type="protein sequence ID" value="AYA99738.1"/>
    <property type="molecule type" value="Genomic_DNA"/>
</dbReference>
<evidence type="ECO:0000313" key="2">
    <source>
        <dbReference type="EMBL" id="AYA99738.1"/>
    </source>
</evidence>
<dbReference type="PANTHER" id="PTHR46333">
    <property type="entry name" value="CYTOKINESIS PROTEIN 3"/>
    <property type="match status" value="1"/>
</dbReference>
<dbReference type="InterPro" id="IPR052557">
    <property type="entry name" value="CAP/Cytokinesis_protein"/>
</dbReference>
<evidence type="ECO:0000259" key="1">
    <source>
        <dbReference type="SMART" id="SM00460"/>
    </source>
</evidence>